<dbReference type="Pfam" id="PF00389">
    <property type="entry name" value="2-Hacid_dh"/>
    <property type="match status" value="1"/>
</dbReference>
<evidence type="ECO:0000313" key="7">
    <source>
        <dbReference type="EMBL" id="SFM14126.1"/>
    </source>
</evidence>
<dbReference type="GO" id="GO:0051287">
    <property type="term" value="F:NAD binding"/>
    <property type="evidence" value="ECO:0007669"/>
    <property type="project" value="InterPro"/>
</dbReference>
<comment type="similarity">
    <text evidence="1 4">Belongs to the D-isomer specific 2-hydroxyacid dehydrogenase family.</text>
</comment>
<accession>A0A1I4NFH1</accession>
<dbReference type="GO" id="GO:0006564">
    <property type="term" value="P:L-serine biosynthetic process"/>
    <property type="evidence" value="ECO:0007669"/>
    <property type="project" value="UniProtKB-ARBA"/>
</dbReference>
<dbReference type="InterPro" id="IPR006140">
    <property type="entry name" value="D-isomer_DH_NAD-bd"/>
</dbReference>
<dbReference type="InterPro" id="IPR029752">
    <property type="entry name" value="D-isomer_DH_CS1"/>
</dbReference>
<keyword evidence="3" id="KW-0520">NAD</keyword>
<evidence type="ECO:0000256" key="3">
    <source>
        <dbReference type="ARBA" id="ARBA00023027"/>
    </source>
</evidence>
<dbReference type="InterPro" id="IPR029753">
    <property type="entry name" value="D-isomer_DH_CS"/>
</dbReference>
<feature type="domain" description="D-isomer specific 2-hydroxyacid dehydrogenase catalytic" evidence="5">
    <location>
        <begin position="3"/>
        <end position="316"/>
    </location>
</feature>
<dbReference type="RefSeq" id="WP_089862854.1">
    <property type="nucleotide sequence ID" value="NZ_FOTI01000081.1"/>
</dbReference>
<gene>
    <name evidence="7" type="ORF">SAMN02983006_02893</name>
</gene>
<dbReference type="PANTHER" id="PTHR43026:SF1">
    <property type="entry name" value="2-HYDROXYACID DEHYDROGENASE HOMOLOG 1-RELATED"/>
    <property type="match status" value="1"/>
</dbReference>
<dbReference type="PANTHER" id="PTHR43026">
    <property type="entry name" value="2-HYDROXYACID DEHYDROGENASE HOMOLOG 1-RELATED"/>
    <property type="match status" value="1"/>
</dbReference>
<keyword evidence="2 4" id="KW-0560">Oxidoreductase</keyword>
<name>A0A1I4NFH1_9FIRM</name>
<dbReference type="InterPro" id="IPR058205">
    <property type="entry name" value="D-LDH-like"/>
</dbReference>
<dbReference type="STRING" id="29563.SAMN02983006_02893"/>
<organism evidence="7 8">
    <name type="scientific">Halanaerobium salsuginis</name>
    <dbReference type="NCBI Taxonomy" id="29563"/>
    <lineage>
        <taxon>Bacteria</taxon>
        <taxon>Bacillati</taxon>
        <taxon>Bacillota</taxon>
        <taxon>Clostridia</taxon>
        <taxon>Halanaerobiales</taxon>
        <taxon>Halanaerobiaceae</taxon>
        <taxon>Halanaerobium</taxon>
    </lineage>
</organism>
<dbReference type="Pfam" id="PF02826">
    <property type="entry name" value="2-Hacid_dh_C"/>
    <property type="match status" value="1"/>
</dbReference>
<evidence type="ECO:0000259" key="5">
    <source>
        <dbReference type="Pfam" id="PF00389"/>
    </source>
</evidence>
<sequence>MKILVYNCREDETEFFNKYSQEHEVKIKLTSQSPNLENAQLAAGFDCLSIITTKIDKNLLAKYSKLGIKYISTRTIGYDHIDLKNAKKYKIGIGNISYSPDSVAEYTVMLILMSIRKMELILSRSKVQDYSLSKLRGRELHNLTIGIIGTGRIGKAILKKLNSFGCRLLAYDLNPDQKNKLAEYVDLNQLIKKSDIISLHVPATKENKHLISQERLALMKKNSYIINTARGSLIDTSALIDALEQKKIAGAALDVIENEANIYYKDFKGEVISNHELAILRSLPNVILTPHTAFFTRQAVSDMIENSILNCINYLEKN</sequence>
<reference evidence="7 8" key="1">
    <citation type="submission" date="2016-10" db="EMBL/GenBank/DDBJ databases">
        <authorList>
            <person name="de Groot N.N."/>
        </authorList>
    </citation>
    <scope>NUCLEOTIDE SEQUENCE [LARGE SCALE GENOMIC DNA]</scope>
    <source>
        <strain evidence="7 8">ATCC 51327</strain>
    </source>
</reference>
<dbReference type="SUPFAM" id="SSF52283">
    <property type="entry name" value="Formate/glycerate dehydrogenase catalytic domain-like"/>
    <property type="match status" value="1"/>
</dbReference>
<feature type="domain" description="D-isomer specific 2-hydroxyacid dehydrogenase NAD-binding" evidence="6">
    <location>
        <begin position="108"/>
        <end position="293"/>
    </location>
</feature>
<dbReference type="GO" id="GO:0008720">
    <property type="term" value="F:D-lactate dehydrogenase (NAD+) activity"/>
    <property type="evidence" value="ECO:0007669"/>
    <property type="project" value="TreeGrafter"/>
</dbReference>
<dbReference type="Proteomes" id="UP000199006">
    <property type="component" value="Unassembled WGS sequence"/>
</dbReference>
<dbReference type="AlphaFoldDB" id="A0A1I4NFH1"/>
<dbReference type="SUPFAM" id="SSF51735">
    <property type="entry name" value="NAD(P)-binding Rossmann-fold domains"/>
    <property type="match status" value="1"/>
</dbReference>
<dbReference type="InterPro" id="IPR006139">
    <property type="entry name" value="D-isomer_2_OHA_DH_cat_dom"/>
</dbReference>
<evidence type="ECO:0000256" key="4">
    <source>
        <dbReference type="RuleBase" id="RU003719"/>
    </source>
</evidence>
<dbReference type="Gene3D" id="3.40.50.720">
    <property type="entry name" value="NAD(P)-binding Rossmann-like Domain"/>
    <property type="match status" value="2"/>
</dbReference>
<dbReference type="InterPro" id="IPR036291">
    <property type="entry name" value="NAD(P)-bd_dom_sf"/>
</dbReference>
<protein>
    <submittedName>
        <fullName evidence="7">D-lactate dehydrogenase</fullName>
    </submittedName>
</protein>
<keyword evidence="8" id="KW-1185">Reference proteome</keyword>
<evidence type="ECO:0000259" key="6">
    <source>
        <dbReference type="Pfam" id="PF02826"/>
    </source>
</evidence>
<dbReference type="GO" id="GO:0004617">
    <property type="term" value="F:phosphoglycerate dehydrogenase activity"/>
    <property type="evidence" value="ECO:0007669"/>
    <property type="project" value="UniProtKB-ARBA"/>
</dbReference>
<dbReference type="PROSITE" id="PS00670">
    <property type="entry name" value="D_2_HYDROXYACID_DH_2"/>
    <property type="match status" value="1"/>
</dbReference>
<dbReference type="EMBL" id="FOTI01000081">
    <property type="protein sequence ID" value="SFM14126.1"/>
    <property type="molecule type" value="Genomic_DNA"/>
</dbReference>
<evidence type="ECO:0000313" key="8">
    <source>
        <dbReference type="Proteomes" id="UP000199006"/>
    </source>
</evidence>
<dbReference type="GO" id="GO:0047545">
    <property type="term" value="F:(S)-2-hydroxyglutarate dehydrogenase activity"/>
    <property type="evidence" value="ECO:0007669"/>
    <property type="project" value="UniProtKB-ARBA"/>
</dbReference>
<dbReference type="FunFam" id="3.40.50.720:FF:000041">
    <property type="entry name" value="D-3-phosphoglycerate dehydrogenase"/>
    <property type="match status" value="1"/>
</dbReference>
<proteinExistence type="inferred from homology"/>
<evidence type="ECO:0000256" key="2">
    <source>
        <dbReference type="ARBA" id="ARBA00023002"/>
    </source>
</evidence>
<dbReference type="PROSITE" id="PS00671">
    <property type="entry name" value="D_2_HYDROXYACID_DH_3"/>
    <property type="match status" value="1"/>
</dbReference>
<evidence type="ECO:0000256" key="1">
    <source>
        <dbReference type="ARBA" id="ARBA00005854"/>
    </source>
</evidence>
<dbReference type="PROSITE" id="PS00065">
    <property type="entry name" value="D_2_HYDROXYACID_DH_1"/>
    <property type="match status" value="1"/>
</dbReference>
<dbReference type="OrthoDB" id="9805416at2"/>